<evidence type="ECO:0000256" key="1">
    <source>
        <dbReference type="ARBA" id="ARBA00022737"/>
    </source>
</evidence>
<dbReference type="STRING" id="1122973.GCA_000379925_01331"/>
<dbReference type="AlphaFoldDB" id="A0A4Y8WRK9"/>
<gene>
    <name evidence="3" type="ORF">E4P47_00890</name>
</gene>
<dbReference type="Pfam" id="PF13432">
    <property type="entry name" value="TPR_16"/>
    <property type="match status" value="1"/>
</dbReference>
<name>A0A4Y8WRK9_9PORP</name>
<keyword evidence="4" id="KW-1185">Reference proteome</keyword>
<evidence type="ECO:0000313" key="4">
    <source>
        <dbReference type="Proteomes" id="UP000297225"/>
    </source>
</evidence>
<dbReference type="Proteomes" id="UP000297225">
    <property type="component" value="Unassembled WGS sequence"/>
</dbReference>
<comment type="caution">
    <text evidence="3">The sequence shown here is derived from an EMBL/GenBank/DDBJ whole genome shotgun (WGS) entry which is preliminary data.</text>
</comment>
<dbReference type="InterPro" id="IPR011990">
    <property type="entry name" value="TPR-like_helical_dom_sf"/>
</dbReference>
<dbReference type="PROSITE" id="PS50005">
    <property type="entry name" value="TPR"/>
    <property type="match status" value="4"/>
</dbReference>
<dbReference type="OrthoDB" id="712930at2"/>
<dbReference type="PANTHER" id="PTHR44858:SF1">
    <property type="entry name" value="UDP-N-ACETYLGLUCOSAMINE--PEPTIDE N-ACETYLGLUCOSAMINYLTRANSFERASE SPINDLY-RELATED"/>
    <property type="match status" value="1"/>
</dbReference>
<dbReference type="PROSITE" id="PS50293">
    <property type="entry name" value="TPR_REGION"/>
    <property type="match status" value="1"/>
</dbReference>
<dbReference type="InterPro" id="IPR050498">
    <property type="entry name" value="Ycf3"/>
</dbReference>
<dbReference type="SUPFAM" id="SSF48452">
    <property type="entry name" value="TPR-like"/>
    <property type="match status" value="2"/>
</dbReference>
<proteinExistence type="predicted"/>
<dbReference type="GO" id="GO:0009279">
    <property type="term" value="C:cell outer membrane"/>
    <property type="evidence" value="ECO:0007669"/>
    <property type="project" value="TreeGrafter"/>
</dbReference>
<dbReference type="Gene3D" id="1.25.40.10">
    <property type="entry name" value="Tetratricopeptide repeat domain"/>
    <property type="match status" value="4"/>
</dbReference>
<keyword evidence="2" id="KW-0802">TPR repeat</keyword>
<dbReference type="PANTHER" id="PTHR44858">
    <property type="entry name" value="TETRATRICOPEPTIDE REPEAT PROTEIN 6"/>
    <property type="match status" value="1"/>
</dbReference>
<dbReference type="EMBL" id="SPNC01000006">
    <property type="protein sequence ID" value="TFH97180.1"/>
    <property type="molecule type" value="Genomic_DNA"/>
</dbReference>
<reference evidence="3 4" key="1">
    <citation type="submission" date="2019-03" db="EMBL/GenBank/DDBJ databases">
        <title>Porphyromonas levii Isolated from the Uterus of Dairy Cows.</title>
        <authorList>
            <person name="Francis A.M."/>
        </authorList>
    </citation>
    <scope>NUCLEOTIDE SEQUENCE [LARGE SCALE GENOMIC DNA]</scope>
    <source>
        <strain evidence="3 4">AF5678</strain>
    </source>
</reference>
<dbReference type="RefSeq" id="WP_134848979.1">
    <property type="nucleotide sequence ID" value="NZ_CP197400.1"/>
</dbReference>
<sequence>MARLSRSILLTFLLFGLFATKGTAQIDTDRAITVGRNALYFKDYVLAIQYFNSAIQADPHLADPYYLRGLAKYSLDDYLGAEADSDAALERNPFIYGAHYLRAISRHTLGKDSLALQDYEVVLRDNPDHKGALHNSAILRIALKDNEGARKVLDHLERYFPDYAHAYVIDGGLRLEQGDTVAALKLFEKALEVSPSLPNAYLSMAGIAYDRQKYTDAEVYIDRALEYMPDLAELYINRAIIRFQQYNIKGAMTDYSTAIDLSPENTLALYNRALLRSQVGETNGALEDFNRVATLEPGNYFALFNRAILSNQVGEYRQAEADLDRIIERYPTFLPALVERADARNGLGKTMAAKQDLYAASKMTYDQKALNAATAKQNTQDALEAETKDRVRDDKDENIQKFRSLVYASNDNTYDELYSEDQGIRGRIQDLEVVVEPEPLFSLSYYVAVDKQLKGNTNVAYSAQLQLPAEEYNVLVVQRVPQLTSQQLQVHLDSISKFDITSNQSADAMIRYALDQLTLKDHQSVIDVMTLVIDAVPDDPAPYFQRAVSRVLAYEADQATHGRGSQPSIIFSESTISTEYVQKKATMQEASKDLLKVLELVPNYVPALFNLGYIHAALGSYDDAIKYYSQAIQAEPNLGSAYYNRGLCYYATGEKEKGDRDLSQAGALGLYKAYSIIKRMK</sequence>
<dbReference type="InterPro" id="IPR019734">
    <property type="entry name" value="TPR_rpt"/>
</dbReference>
<protein>
    <submittedName>
        <fullName evidence="3">Tetratricopeptide repeat protein</fullName>
    </submittedName>
</protein>
<dbReference type="SMART" id="SM00028">
    <property type="entry name" value="TPR"/>
    <property type="match status" value="10"/>
</dbReference>
<dbReference type="Pfam" id="PF14559">
    <property type="entry name" value="TPR_19"/>
    <property type="match status" value="1"/>
</dbReference>
<dbReference type="GO" id="GO:0046813">
    <property type="term" value="P:receptor-mediated virion attachment to host cell"/>
    <property type="evidence" value="ECO:0007669"/>
    <property type="project" value="TreeGrafter"/>
</dbReference>
<evidence type="ECO:0000313" key="3">
    <source>
        <dbReference type="EMBL" id="TFH97180.1"/>
    </source>
</evidence>
<dbReference type="Pfam" id="PF00515">
    <property type="entry name" value="TPR_1"/>
    <property type="match status" value="1"/>
</dbReference>
<organism evidence="3 4">
    <name type="scientific">Porphyromonas levii</name>
    <dbReference type="NCBI Taxonomy" id="28114"/>
    <lineage>
        <taxon>Bacteria</taxon>
        <taxon>Pseudomonadati</taxon>
        <taxon>Bacteroidota</taxon>
        <taxon>Bacteroidia</taxon>
        <taxon>Bacteroidales</taxon>
        <taxon>Porphyromonadaceae</taxon>
        <taxon>Porphyromonas</taxon>
    </lineage>
</organism>
<keyword evidence="1" id="KW-0677">Repeat</keyword>
<accession>A0A4Y8WRK9</accession>
<evidence type="ECO:0000256" key="2">
    <source>
        <dbReference type="ARBA" id="ARBA00022803"/>
    </source>
</evidence>